<evidence type="ECO:0000259" key="1">
    <source>
        <dbReference type="Pfam" id="PF24038"/>
    </source>
</evidence>
<dbReference type="Pfam" id="PF24038">
    <property type="entry name" value="DUF7347"/>
    <property type="match status" value="1"/>
</dbReference>
<protein>
    <submittedName>
        <fullName evidence="3">Uncharacterized protein</fullName>
    </submittedName>
</protein>
<dbReference type="EMBL" id="FOFD01000005">
    <property type="protein sequence ID" value="SER37989.1"/>
    <property type="molecule type" value="Genomic_DNA"/>
</dbReference>
<dbReference type="RefSeq" id="WP_090620283.1">
    <property type="nucleotide sequence ID" value="NZ_FOFD01000005.1"/>
</dbReference>
<evidence type="ECO:0000313" key="3">
    <source>
        <dbReference type="EMBL" id="SER37989.1"/>
    </source>
</evidence>
<dbReference type="Pfam" id="PF24042">
    <property type="entry name" value="DUF7351"/>
    <property type="match status" value="1"/>
</dbReference>
<dbReference type="AlphaFoldDB" id="A0A1H9NQU0"/>
<gene>
    <name evidence="3" type="ORF">SAMN04489841_3689</name>
</gene>
<dbReference type="InterPro" id="IPR055775">
    <property type="entry name" value="DUF7351"/>
</dbReference>
<dbReference type="OrthoDB" id="8482at2157"/>
<feature type="domain" description="DUF7351" evidence="2">
    <location>
        <begin position="120"/>
        <end position="316"/>
    </location>
</feature>
<proteinExistence type="predicted"/>
<keyword evidence="4" id="KW-1185">Reference proteome</keyword>
<evidence type="ECO:0000259" key="2">
    <source>
        <dbReference type="Pfam" id="PF24042"/>
    </source>
</evidence>
<accession>A0A1H9NQU0</accession>
<name>A0A1H9NQU0_9EURY</name>
<dbReference type="Proteomes" id="UP000199114">
    <property type="component" value="Unassembled WGS sequence"/>
</dbReference>
<sequence length="331" mass="36306">MTHTRFTPNLELDGLSPDEAFAILGNEIRLEIIRVLWRAGAAHVYDDGSDAVEMVSYSELQNEVDVDDNGKFNYHLSELAPHFVRRTDDGYRLSSAGKQIARTVIAVSGAESLDFSQELDENCPLCGATVAATYEDQWLRVGCTECEGLFGDQAPTGTLFLTNYPVAGLTTRNTEQALAAGLYRCALDITYLMYGVCRECAGPISSSVTVCDVHEHDGRDACDTCGTPFPVWADMRCNTCGFAKRLPVEMFATGLVLATELTGNPELDIDSPAVNDAIELLQNNVETNVSMEPLRVSLCIEVETTVFTLTLDDEMNIVEFDREPRTDTVVS</sequence>
<organism evidence="3 4">
    <name type="scientific">Natrinema salaciae</name>
    <dbReference type="NCBI Taxonomy" id="1186196"/>
    <lineage>
        <taxon>Archaea</taxon>
        <taxon>Methanobacteriati</taxon>
        <taxon>Methanobacteriota</taxon>
        <taxon>Stenosarchaea group</taxon>
        <taxon>Halobacteria</taxon>
        <taxon>Halobacteriales</taxon>
        <taxon>Natrialbaceae</taxon>
        <taxon>Natrinema</taxon>
    </lineage>
</organism>
<feature type="domain" description="DUF7347" evidence="1">
    <location>
        <begin position="17"/>
        <end position="104"/>
    </location>
</feature>
<reference evidence="4" key="1">
    <citation type="submission" date="2016-10" db="EMBL/GenBank/DDBJ databases">
        <authorList>
            <person name="Varghese N."/>
            <person name="Submissions S."/>
        </authorList>
    </citation>
    <scope>NUCLEOTIDE SEQUENCE [LARGE SCALE GENOMIC DNA]</scope>
    <source>
        <strain evidence="4">DSM 25055</strain>
    </source>
</reference>
<dbReference type="InterPro" id="IPR055771">
    <property type="entry name" value="DUF7347"/>
</dbReference>
<evidence type="ECO:0000313" key="4">
    <source>
        <dbReference type="Proteomes" id="UP000199114"/>
    </source>
</evidence>